<dbReference type="KEGG" id="mhey:H2LOC_013980"/>
<keyword evidence="1" id="KW-0472">Membrane</keyword>
<dbReference type="Proteomes" id="UP000309061">
    <property type="component" value="Chromosome"/>
</dbReference>
<keyword evidence="3" id="KW-1185">Reference proteome</keyword>
<keyword evidence="1" id="KW-0812">Transmembrane</keyword>
<dbReference type="EMBL" id="CP046052">
    <property type="protein sequence ID" value="QGM46713.1"/>
    <property type="molecule type" value="Genomic_DNA"/>
</dbReference>
<reference evidence="2 3" key="1">
    <citation type="submission" date="2019-11" db="EMBL/GenBank/DDBJ databases">
        <title>The genome sequence of Methylocystis heyeri.</title>
        <authorList>
            <person name="Oshkin I.Y."/>
            <person name="Miroshnikov K."/>
            <person name="Dedysh S.N."/>
        </authorList>
    </citation>
    <scope>NUCLEOTIDE SEQUENCE [LARGE SCALE GENOMIC DNA]</scope>
    <source>
        <strain evidence="2 3">H2</strain>
    </source>
</reference>
<sequence length="61" mass="6143">MSRPSFLYTLAAAVAAHGVVAVASGLAEQAFGFALLLALLSGCAAVALVMIGLRLQQGARQ</sequence>
<name>A0A6B8KJG6_9HYPH</name>
<gene>
    <name evidence="2" type="ORF">H2LOC_013980</name>
</gene>
<dbReference type="RefSeq" id="WP_136497596.1">
    <property type="nucleotide sequence ID" value="NZ_CP046052.1"/>
</dbReference>
<evidence type="ECO:0000313" key="3">
    <source>
        <dbReference type="Proteomes" id="UP000309061"/>
    </source>
</evidence>
<evidence type="ECO:0000256" key="1">
    <source>
        <dbReference type="SAM" id="Phobius"/>
    </source>
</evidence>
<organism evidence="2 3">
    <name type="scientific">Methylocystis heyeri</name>
    <dbReference type="NCBI Taxonomy" id="391905"/>
    <lineage>
        <taxon>Bacteria</taxon>
        <taxon>Pseudomonadati</taxon>
        <taxon>Pseudomonadota</taxon>
        <taxon>Alphaproteobacteria</taxon>
        <taxon>Hyphomicrobiales</taxon>
        <taxon>Methylocystaceae</taxon>
        <taxon>Methylocystis</taxon>
    </lineage>
</organism>
<dbReference type="AlphaFoldDB" id="A0A6B8KJG6"/>
<evidence type="ECO:0000313" key="2">
    <source>
        <dbReference type="EMBL" id="QGM46713.1"/>
    </source>
</evidence>
<proteinExistence type="predicted"/>
<feature type="transmembrane region" description="Helical" evidence="1">
    <location>
        <begin position="31"/>
        <end position="53"/>
    </location>
</feature>
<accession>A0A6B8KJG6</accession>
<protein>
    <submittedName>
        <fullName evidence="2">Uncharacterized protein</fullName>
    </submittedName>
</protein>
<keyword evidence="1" id="KW-1133">Transmembrane helix</keyword>